<sequence>MTLFYGAAHALIERDGRFLLTRRSAVDDYMPLKWDLPGGTVDPGESLEDALVREVHEETKIKVSIERLLYAYTNLATLPQRQTFQTVYLCRYLDGEVELDPADHDQFIWASKGEIDELDAMAFLAGFRETMMYRTVK</sequence>
<dbReference type="InterPro" id="IPR015797">
    <property type="entry name" value="NUDIX_hydrolase-like_dom_sf"/>
</dbReference>
<dbReference type="RefSeq" id="WP_345646407.1">
    <property type="nucleotide sequence ID" value="NZ_BAABEP010000016.1"/>
</dbReference>
<evidence type="ECO:0000313" key="5">
    <source>
        <dbReference type="Proteomes" id="UP001499884"/>
    </source>
</evidence>
<dbReference type="PANTHER" id="PTHR43046:SF14">
    <property type="entry name" value="MUTT_NUDIX FAMILY PROTEIN"/>
    <property type="match status" value="1"/>
</dbReference>
<proteinExistence type="predicted"/>
<dbReference type="PANTHER" id="PTHR43046">
    <property type="entry name" value="GDP-MANNOSE MANNOSYL HYDROLASE"/>
    <property type="match status" value="1"/>
</dbReference>
<dbReference type="InterPro" id="IPR020476">
    <property type="entry name" value="Nudix_hydrolase"/>
</dbReference>
<accession>A0ABP7F3M3</accession>
<dbReference type="PROSITE" id="PS51462">
    <property type="entry name" value="NUDIX"/>
    <property type="match status" value="1"/>
</dbReference>
<organism evidence="4 5">
    <name type="scientific">Streptomyces tremellae</name>
    <dbReference type="NCBI Taxonomy" id="1124239"/>
    <lineage>
        <taxon>Bacteria</taxon>
        <taxon>Bacillati</taxon>
        <taxon>Actinomycetota</taxon>
        <taxon>Actinomycetes</taxon>
        <taxon>Kitasatosporales</taxon>
        <taxon>Streptomycetaceae</taxon>
        <taxon>Streptomyces</taxon>
    </lineage>
</organism>
<dbReference type="Proteomes" id="UP001499884">
    <property type="component" value="Unassembled WGS sequence"/>
</dbReference>
<comment type="caution">
    <text evidence="4">The sequence shown here is derived from an EMBL/GenBank/DDBJ whole genome shotgun (WGS) entry which is preliminary data.</text>
</comment>
<gene>
    <name evidence="4" type="ORF">GCM10023082_29330</name>
</gene>
<evidence type="ECO:0000313" key="4">
    <source>
        <dbReference type="EMBL" id="GAA3729693.1"/>
    </source>
</evidence>
<comment type="cofactor">
    <cofactor evidence="1">
        <name>Mg(2+)</name>
        <dbReference type="ChEBI" id="CHEBI:18420"/>
    </cofactor>
</comment>
<feature type="domain" description="Nudix hydrolase" evidence="3">
    <location>
        <begin position="3"/>
        <end position="133"/>
    </location>
</feature>
<dbReference type="PRINTS" id="PR00502">
    <property type="entry name" value="NUDIXFAMILY"/>
</dbReference>
<protein>
    <recommendedName>
        <fullName evidence="3">Nudix hydrolase domain-containing protein</fullName>
    </recommendedName>
</protein>
<evidence type="ECO:0000256" key="2">
    <source>
        <dbReference type="ARBA" id="ARBA00022801"/>
    </source>
</evidence>
<dbReference type="EMBL" id="BAABEP010000016">
    <property type="protein sequence ID" value="GAA3729693.1"/>
    <property type="molecule type" value="Genomic_DNA"/>
</dbReference>
<dbReference type="SUPFAM" id="SSF55811">
    <property type="entry name" value="Nudix"/>
    <property type="match status" value="1"/>
</dbReference>
<dbReference type="Pfam" id="PF00293">
    <property type="entry name" value="NUDIX"/>
    <property type="match status" value="1"/>
</dbReference>
<keyword evidence="2" id="KW-0378">Hydrolase</keyword>
<dbReference type="Gene3D" id="3.90.79.10">
    <property type="entry name" value="Nucleoside Triphosphate Pyrophosphohydrolase"/>
    <property type="match status" value="1"/>
</dbReference>
<evidence type="ECO:0000256" key="1">
    <source>
        <dbReference type="ARBA" id="ARBA00001946"/>
    </source>
</evidence>
<reference evidence="5" key="1">
    <citation type="journal article" date="2019" name="Int. J. Syst. Evol. Microbiol.">
        <title>The Global Catalogue of Microorganisms (GCM) 10K type strain sequencing project: providing services to taxonomists for standard genome sequencing and annotation.</title>
        <authorList>
            <consortium name="The Broad Institute Genomics Platform"/>
            <consortium name="The Broad Institute Genome Sequencing Center for Infectious Disease"/>
            <person name="Wu L."/>
            <person name="Ma J."/>
        </authorList>
    </citation>
    <scope>NUCLEOTIDE SEQUENCE [LARGE SCALE GENOMIC DNA]</scope>
    <source>
        <strain evidence="5">JCM 30846</strain>
    </source>
</reference>
<evidence type="ECO:0000259" key="3">
    <source>
        <dbReference type="PROSITE" id="PS51462"/>
    </source>
</evidence>
<dbReference type="InterPro" id="IPR000086">
    <property type="entry name" value="NUDIX_hydrolase_dom"/>
</dbReference>
<keyword evidence="5" id="KW-1185">Reference proteome</keyword>
<name>A0ABP7F3M3_9ACTN</name>